<organism evidence="4 5">
    <name type="scientific">Paeniglutamicibacter psychrophenolicus</name>
    <dbReference type="NCBI Taxonomy" id="257454"/>
    <lineage>
        <taxon>Bacteria</taxon>
        <taxon>Bacillati</taxon>
        <taxon>Actinomycetota</taxon>
        <taxon>Actinomycetes</taxon>
        <taxon>Micrococcales</taxon>
        <taxon>Micrococcaceae</taxon>
        <taxon>Paeniglutamicibacter</taxon>
    </lineage>
</organism>
<comment type="similarity">
    <text evidence="1">Belongs to the Rv1128c/1148c/1588c/1702c/1945/3466 family.</text>
</comment>
<feature type="region of interest" description="Disordered" evidence="2">
    <location>
        <begin position="282"/>
        <end position="443"/>
    </location>
</feature>
<evidence type="ECO:0000256" key="2">
    <source>
        <dbReference type="SAM" id="MobiDB-lite"/>
    </source>
</evidence>
<feature type="compositionally biased region" description="Low complexity" evidence="2">
    <location>
        <begin position="361"/>
        <end position="381"/>
    </location>
</feature>
<dbReference type="Pfam" id="PF01844">
    <property type="entry name" value="HNH"/>
    <property type="match status" value="1"/>
</dbReference>
<feature type="domain" description="HNH nuclease" evidence="3">
    <location>
        <begin position="539"/>
        <end position="591"/>
    </location>
</feature>
<reference evidence="4 5" key="1">
    <citation type="submission" date="2021-03" db="EMBL/GenBank/DDBJ databases">
        <title>Sequencing the genomes of 1000 actinobacteria strains.</title>
        <authorList>
            <person name="Klenk H.-P."/>
        </authorList>
    </citation>
    <scope>NUCLEOTIDE SEQUENCE [LARGE SCALE GENOMIC DNA]</scope>
    <source>
        <strain evidence="4 5">DSM 15454</strain>
    </source>
</reference>
<dbReference type="InterPro" id="IPR003615">
    <property type="entry name" value="HNH_nuc"/>
</dbReference>
<protein>
    <recommendedName>
        <fullName evidence="3">HNH nuclease domain-containing protein</fullName>
    </recommendedName>
</protein>
<feature type="compositionally biased region" description="Low complexity" evidence="2">
    <location>
        <begin position="390"/>
        <end position="405"/>
    </location>
</feature>
<gene>
    <name evidence="4" type="ORF">JOF46_002783</name>
</gene>
<keyword evidence="5" id="KW-1185">Reference proteome</keyword>
<feature type="compositionally biased region" description="Basic and acidic residues" evidence="2">
    <location>
        <begin position="329"/>
        <end position="343"/>
    </location>
</feature>
<comment type="caution">
    <text evidence="4">The sequence shown here is derived from an EMBL/GenBank/DDBJ whole genome shotgun (WGS) entry which is preliminary data.</text>
</comment>
<dbReference type="RefSeq" id="WP_245348131.1">
    <property type="nucleotide sequence ID" value="NZ_BAAAMI010000008.1"/>
</dbReference>
<evidence type="ECO:0000313" key="4">
    <source>
        <dbReference type="EMBL" id="MBP2374871.1"/>
    </source>
</evidence>
<dbReference type="Gene3D" id="1.10.30.50">
    <property type="match status" value="1"/>
</dbReference>
<sequence length="641" mass="67441">MGTPLSAPRTGQTSTAELGQQLAAAALALSATTGQLALVPLDAAAAAAMMGLLERSHRAIAYAQLLITRRADAAEVHRLDPVTAQQIDQLVAQPGPLADGTAGIPPEELRQGMAPHKNTQAFMQAHLHISSGEACRRINGSRLLVALPAAGADEAPPTPSYPILAKAASDGTADVANLASLAGQLESMQPRIKTRPDAENVNTAIEDSLAHEARTGDPKTCGQALRDWGGFLAQNGTPISDEEIRARRGVFYRGFRDGSDEYLLRCDPEDSEVLFSFCEAWTNPRSTKSPPFSASTTPRPPSDELPTMPTMPTMPTRPTGPVDGQRPAGDPRPEAGKEQRPDEPDPDTGDGATPTIPANPDPATEAPPSAATTGEGTTGEPRQPAPLGPSPSGTPTFSPAGTPAPEWATPVGASGSQIPLSEFACGLPPEGSGMEQLTSQDPRTNPQLFLDALIAACAGVMNGTDIAESGGMRVKIGVLIGYRSLLGQCEEAGLTDHNRPISAANVRRLACNADILPALMGDEGAVLDLGREIRGFTKAQRRAIAIRDRGCIIPGCRHPASMSECHHVIPWSQGGPTSVENSAMLCEYHHLQVHAGLIKLRSINGVPYVVEIAGQARGAPQRNLYWHPELRTAGYQAPLFD</sequence>
<feature type="compositionally biased region" description="Low complexity" evidence="2">
    <location>
        <begin position="306"/>
        <end position="319"/>
    </location>
</feature>
<dbReference type="CDD" id="cd00085">
    <property type="entry name" value="HNHc"/>
    <property type="match status" value="1"/>
</dbReference>
<dbReference type="InterPro" id="IPR002711">
    <property type="entry name" value="HNH"/>
</dbReference>
<evidence type="ECO:0000259" key="3">
    <source>
        <dbReference type="SMART" id="SM00507"/>
    </source>
</evidence>
<evidence type="ECO:0000313" key="5">
    <source>
        <dbReference type="Proteomes" id="UP000766570"/>
    </source>
</evidence>
<evidence type="ECO:0000256" key="1">
    <source>
        <dbReference type="ARBA" id="ARBA00023450"/>
    </source>
</evidence>
<dbReference type="Proteomes" id="UP000766570">
    <property type="component" value="Unassembled WGS sequence"/>
</dbReference>
<dbReference type="EMBL" id="JAGIOE010000001">
    <property type="protein sequence ID" value="MBP2374871.1"/>
    <property type="molecule type" value="Genomic_DNA"/>
</dbReference>
<dbReference type="Pfam" id="PF02720">
    <property type="entry name" value="DUF222"/>
    <property type="match status" value="1"/>
</dbReference>
<dbReference type="InterPro" id="IPR003870">
    <property type="entry name" value="DUF222"/>
</dbReference>
<name>A0ABS4WF97_9MICC</name>
<dbReference type="SMART" id="SM00507">
    <property type="entry name" value="HNHc"/>
    <property type="match status" value="1"/>
</dbReference>
<accession>A0ABS4WF97</accession>
<proteinExistence type="inferred from homology"/>
<feature type="compositionally biased region" description="Polar residues" evidence="2">
    <location>
        <begin position="283"/>
        <end position="297"/>
    </location>
</feature>